<name>A0AA86QF91_9EUKA</name>
<comment type="caution">
    <text evidence="1">The sequence shown here is derived from an EMBL/GenBank/DDBJ whole genome shotgun (WGS) entry which is preliminary data.</text>
</comment>
<evidence type="ECO:0000313" key="1">
    <source>
        <dbReference type="EMBL" id="CAI9957600.1"/>
    </source>
</evidence>
<evidence type="ECO:0000313" key="2">
    <source>
        <dbReference type="EMBL" id="CAL6005298.1"/>
    </source>
</evidence>
<dbReference type="Proteomes" id="UP001642409">
    <property type="component" value="Unassembled WGS sequence"/>
</dbReference>
<sequence>MFIVTQNNQYLELTWIENLDAQTIDYQILSDQYDNIIVKGKNNCVFEEFQLLNRTQQFSIYNCQLDLNRINTSLEDIVLDNCICHNEFKPEISIGSLMISDSQIKTNQLKNTQLELLDVSITSDQHFDYCNCHLLKCTCENIFLSYQNVDLSCLVGNWNSINFINCELINQFDDQLFANSVDIELETKFVNINKPLLSGFDHLNCHELSILITQTQLKDSNVILELVNNIELIDTIKIQLTNQRIDLNKTIGKWDEISFTNCILHGDSETYKNIYAKSNIFIEMSEMWVERQYDISALYGIQTILHLSISTMYDLSNIYKCTPKELYLENMLINLEQLKGTWNTLQFIQCEFDNLQDFDQKNIIAQKVIVFKCNYQVVKFLNSPIMNINDTQITGILPQSKQLTIIGGSVSINTQNQAIQQLIIKNSKLIRFSILLLPNLVSYDSDQGQKIITDYLKSKKTKTKKLEVLKKNLNNLESRKLTKLLFVKNLHSTTPKINNIIFNSTFILYE</sequence>
<gene>
    <name evidence="2" type="ORF">HINF_LOCUS19304</name>
    <name evidence="1" type="ORF">HINF_LOCUS45245</name>
</gene>
<organism evidence="1">
    <name type="scientific">Hexamita inflata</name>
    <dbReference type="NCBI Taxonomy" id="28002"/>
    <lineage>
        <taxon>Eukaryota</taxon>
        <taxon>Metamonada</taxon>
        <taxon>Diplomonadida</taxon>
        <taxon>Hexamitidae</taxon>
        <taxon>Hexamitinae</taxon>
        <taxon>Hexamita</taxon>
    </lineage>
</organism>
<reference evidence="1" key="1">
    <citation type="submission" date="2023-06" db="EMBL/GenBank/DDBJ databases">
        <authorList>
            <person name="Kurt Z."/>
        </authorList>
    </citation>
    <scope>NUCLEOTIDE SEQUENCE</scope>
</reference>
<dbReference type="AlphaFoldDB" id="A0AA86QF91"/>
<reference evidence="2 3" key="2">
    <citation type="submission" date="2024-07" db="EMBL/GenBank/DDBJ databases">
        <authorList>
            <person name="Akdeniz Z."/>
        </authorList>
    </citation>
    <scope>NUCLEOTIDE SEQUENCE [LARGE SCALE GENOMIC DNA]</scope>
</reference>
<protein>
    <submittedName>
        <fullName evidence="2">Hypothetical_protein</fullName>
    </submittedName>
</protein>
<evidence type="ECO:0000313" key="3">
    <source>
        <dbReference type="Proteomes" id="UP001642409"/>
    </source>
</evidence>
<dbReference type="EMBL" id="CATOUU010000889">
    <property type="protein sequence ID" value="CAI9957600.1"/>
    <property type="molecule type" value="Genomic_DNA"/>
</dbReference>
<accession>A0AA86QF91</accession>
<keyword evidence="3" id="KW-1185">Reference proteome</keyword>
<proteinExistence type="predicted"/>
<dbReference type="EMBL" id="CAXDID020000050">
    <property type="protein sequence ID" value="CAL6005298.1"/>
    <property type="molecule type" value="Genomic_DNA"/>
</dbReference>